<evidence type="ECO:0000313" key="3">
    <source>
        <dbReference type="EMBL" id="CAI8008901.1"/>
    </source>
</evidence>
<feature type="compositionally biased region" description="Basic and acidic residues" evidence="2">
    <location>
        <begin position="92"/>
        <end position="103"/>
    </location>
</feature>
<feature type="region of interest" description="Disordered" evidence="2">
    <location>
        <begin position="68"/>
        <end position="103"/>
    </location>
</feature>
<name>A0AA35REJ2_GEOBA</name>
<reference evidence="3" key="1">
    <citation type="submission" date="2023-03" db="EMBL/GenBank/DDBJ databases">
        <authorList>
            <person name="Steffen K."/>
            <person name="Cardenas P."/>
        </authorList>
    </citation>
    <scope>NUCLEOTIDE SEQUENCE</scope>
</reference>
<accession>A0AA35REJ2</accession>
<keyword evidence="4" id="KW-1185">Reference proteome</keyword>
<dbReference type="AlphaFoldDB" id="A0AA35REJ2"/>
<sequence length="103" mass="11186">MAQGGLKKSGGKFVPTKPKSSRKSKPLAPKKRGQRIAPKKPKSVEVAKLKKQLQKSINKSIEEEITHRAKQGGTEFRVLHNSSSSSSSSSAAKKDSQTNSKEQ</sequence>
<comment type="caution">
    <text evidence="3">The sequence shown here is derived from an EMBL/GenBank/DDBJ whole genome shotgun (WGS) entry which is preliminary data.</text>
</comment>
<comment type="similarity">
    <text evidence="1">Belongs to the UPF0390 family.</text>
</comment>
<protein>
    <submittedName>
        <fullName evidence="3">Uncharacterized protein</fullName>
    </submittedName>
</protein>
<proteinExistence type="inferred from homology"/>
<dbReference type="PANTHER" id="PTHR16967:SF1">
    <property type="entry name" value="LEYDIG CELL TUMOR 10 KDA PROTEIN HOMOLOG"/>
    <property type="match status" value="1"/>
</dbReference>
<dbReference type="InterPro" id="IPR019034">
    <property type="entry name" value="UPF0390"/>
</dbReference>
<dbReference type="Proteomes" id="UP001174909">
    <property type="component" value="Unassembled WGS sequence"/>
</dbReference>
<gene>
    <name evidence="3" type="ORF">GBAR_LOCUS6054</name>
</gene>
<organism evidence="3 4">
    <name type="scientific">Geodia barretti</name>
    <name type="common">Barrett's horny sponge</name>
    <dbReference type="NCBI Taxonomy" id="519541"/>
    <lineage>
        <taxon>Eukaryota</taxon>
        <taxon>Metazoa</taxon>
        <taxon>Porifera</taxon>
        <taxon>Demospongiae</taxon>
        <taxon>Heteroscleromorpha</taxon>
        <taxon>Tetractinellida</taxon>
        <taxon>Astrophorina</taxon>
        <taxon>Geodiidae</taxon>
        <taxon>Geodia</taxon>
    </lineage>
</organism>
<evidence type="ECO:0000256" key="2">
    <source>
        <dbReference type="SAM" id="MobiDB-lite"/>
    </source>
</evidence>
<dbReference type="Pfam" id="PF09495">
    <property type="entry name" value="DUF2462"/>
    <property type="match status" value="1"/>
</dbReference>
<dbReference type="PANTHER" id="PTHR16967">
    <property type="entry name" value="LEYDIG CELL TUMOR 10 KDA PROTEIN HOMOLOG"/>
    <property type="match status" value="1"/>
</dbReference>
<dbReference type="EMBL" id="CASHTH010000907">
    <property type="protein sequence ID" value="CAI8008901.1"/>
    <property type="molecule type" value="Genomic_DNA"/>
</dbReference>
<evidence type="ECO:0000256" key="1">
    <source>
        <dbReference type="ARBA" id="ARBA00006802"/>
    </source>
</evidence>
<feature type="compositionally biased region" description="Basic residues" evidence="2">
    <location>
        <begin position="19"/>
        <end position="41"/>
    </location>
</feature>
<evidence type="ECO:0000313" key="4">
    <source>
        <dbReference type="Proteomes" id="UP001174909"/>
    </source>
</evidence>
<feature type="region of interest" description="Disordered" evidence="2">
    <location>
        <begin position="1"/>
        <end position="51"/>
    </location>
</feature>